<name>A0ABW3XTP4_9ACTN</name>
<keyword evidence="2" id="KW-1185">Reference proteome</keyword>
<dbReference type="EMBL" id="JBHTMM010000107">
    <property type="protein sequence ID" value="MFD1312176.1"/>
    <property type="molecule type" value="Genomic_DNA"/>
</dbReference>
<dbReference type="Proteomes" id="UP001597058">
    <property type="component" value="Unassembled WGS sequence"/>
</dbReference>
<comment type="caution">
    <text evidence="1">The sequence shown here is derived from an EMBL/GenBank/DDBJ whole genome shotgun (WGS) entry which is preliminary data.</text>
</comment>
<protein>
    <submittedName>
        <fullName evidence="1">Uncharacterized protein</fullName>
    </submittedName>
</protein>
<evidence type="ECO:0000313" key="1">
    <source>
        <dbReference type="EMBL" id="MFD1312176.1"/>
    </source>
</evidence>
<dbReference type="RefSeq" id="WP_381243113.1">
    <property type="nucleotide sequence ID" value="NZ_JBHSKH010000150.1"/>
</dbReference>
<sequence length="249" mass="26848">MLDRRLARDLSGAACGTFPVRRDTMKSVERSPMVTPGFPRDMLDSEGLPVWIRDLASEDPNHSLHFVQDIEPVQALEALRVEPGSIRPCVLPDKKPNQYTSLPGAASGSDTGDAAILLAGRIGQWTFVYDDLGYTFDGTAEDLSRGGRTAVTTVYTINGHASLHYAVDGEEVEEVVIDELSLEERLPGMPAELVAAFEAAGIADWEDLEPGEADSLIGMRVACALAGAVLTLDDIRRIPLVMAQRNAGD</sequence>
<organism evidence="1 2">
    <name type="scientific">Streptomyces kaempferi</name>
    <dbReference type="NCBI Taxonomy" id="333725"/>
    <lineage>
        <taxon>Bacteria</taxon>
        <taxon>Bacillati</taxon>
        <taxon>Actinomycetota</taxon>
        <taxon>Actinomycetes</taxon>
        <taxon>Kitasatosporales</taxon>
        <taxon>Streptomycetaceae</taxon>
        <taxon>Streptomyces</taxon>
    </lineage>
</organism>
<reference evidence="2" key="1">
    <citation type="journal article" date="2019" name="Int. J. Syst. Evol. Microbiol.">
        <title>The Global Catalogue of Microorganisms (GCM) 10K type strain sequencing project: providing services to taxonomists for standard genome sequencing and annotation.</title>
        <authorList>
            <consortium name="The Broad Institute Genomics Platform"/>
            <consortium name="The Broad Institute Genome Sequencing Center for Infectious Disease"/>
            <person name="Wu L."/>
            <person name="Ma J."/>
        </authorList>
    </citation>
    <scope>NUCLEOTIDE SEQUENCE [LARGE SCALE GENOMIC DNA]</scope>
    <source>
        <strain evidence="2">CGMCC 4.7020</strain>
    </source>
</reference>
<gene>
    <name evidence="1" type="ORF">ACFQ5X_41080</name>
</gene>
<proteinExistence type="predicted"/>
<accession>A0ABW3XTP4</accession>
<evidence type="ECO:0000313" key="2">
    <source>
        <dbReference type="Proteomes" id="UP001597058"/>
    </source>
</evidence>